<sequence length="171" mass="18781">MLALVGAILGGCSAPGGNPPSAFRRTTDQIYVALGLSQIFGHPCYHKVEAEAGDYSEFIGKDACYRFDPPRHFEGIWRDEFEASRFFPNLDHLPAPEEDSGIWLSVDSVWNKLPPAVNEAAEKGVTTNYRIAFIGRKTSVPGHYGHMGASREDIVVHRIIEIEPLAAATPD</sequence>
<dbReference type="AlphaFoldDB" id="A0A6G6Y242"/>
<gene>
    <name evidence="1" type="ORF">G5C33_03920</name>
</gene>
<dbReference type="KEGG" id="spzr:G5C33_03920"/>
<keyword evidence="2" id="KW-1185">Reference proteome</keyword>
<evidence type="ECO:0000313" key="2">
    <source>
        <dbReference type="Proteomes" id="UP000501568"/>
    </source>
</evidence>
<proteinExistence type="predicted"/>
<evidence type="ECO:0000313" key="1">
    <source>
        <dbReference type="EMBL" id="QIG79014.1"/>
    </source>
</evidence>
<dbReference type="RefSeq" id="WP_165326016.1">
    <property type="nucleotide sequence ID" value="NZ_CP049109.1"/>
</dbReference>
<dbReference type="Proteomes" id="UP000501568">
    <property type="component" value="Chromosome"/>
</dbReference>
<dbReference type="EMBL" id="CP049109">
    <property type="protein sequence ID" value="QIG79014.1"/>
    <property type="molecule type" value="Genomic_DNA"/>
</dbReference>
<organism evidence="1 2">
    <name type="scientific">Stakelama tenebrarum</name>
    <dbReference type="NCBI Taxonomy" id="2711215"/>
    <lineage>
        <taxon>Bacteria</taxon>
        <taxon>Pseudomonadati</taxon>
        <taxon>Pseudomonadota</taxon>
        <taxon>Alphaproteobacteria</taxon>
        <taxon>Sphingomonadales</taxon>
        <taxon>Sphingomonadaceae</taxon>
        <taxon>Stakelama</taxon>
    </lineage>
</organism>
<reference evidence="1 2" key="1">
    <citation type="submission" date="2020-02" db="EMBL/GenBank/DDBJ databases">
        <authorList>
            <person name="Zheng R.K."/>
            <person name="Sun C.M."/>
        </authorList>
    </citation>
    <scope>NUCLEOTIDE SEQUENCE [LARGE SCALE GENOMIC DNA]</scope>
    <source>
        <strain evidence="2">zrk23</strain>
    </source>
</reference>
<protein>
    <submittedName>
        <fullName evidence="1">Uncharacterized protein</fullName>
    </submittedName>
</protein>
<accession>A0A6G6Y242</accession>
<name>A0A6G6Y242_9SPHN</name>